<evidence type="ECO:0000313" key="3">
    <source>
        <dbReference type="Proteomes" id="UP000265515"/>
    </source>
</evidence>
<dbReference type="EMBL" id="BFEA01000166">
    <property type="protein sequence ID" value="GBG72514.1"/>
    <property type="molecule type" value="Genomic_DNA"/>
</dbReference>
<feature type="compositionally biased region" description="Basic and acidic residues" evidence="1">
    <location>
        <begin position="131"/>
        <end position="140"/>
    </location>
</feature>
<organism evidence="2 3">
    <name type="scientific">Chara braunii</name>
    <name type="common">Braun's stonewort</name>
    <dbReference type="NCBI Taxonomy" id="69332"/>
    <lineage>
        <taxon>Eukaryota</taxon>
        <taxon>Viridiplantae</taxon>
        <taxon>Streptophyta</taxon>
        <taxon>Charophyceae</taxon>
        <taxon>Charales</taxon>
        <taxon>Characeae</taxon>
        <taxon>Chara</taxon>
    </lineage>
</organism>
<proteinExistence type="predicted"/>
<evidence type="ECO:0000313" key="2">
    <source>
        <dbReference type="EMBL" id="GBG72514.1"/>
    </source>
</evidence>
<dbReference type="AlphaFoldDB" id="A0A388KR28"/>
<accession>A0A388KR28</accession>
<keyword evidence="3" id="KW-1185">Reference proteome</keyword>
<comment type="caution">
    <text evidence="2">The sequence shown here is derived from an EMBL/GenBank/DDBJ whole genome shotgun (WGS) entry which is preliminary data.</text>
</comment>
<name>A0A388KR28_CHABU</name>
<feature type="region of interest" description="Disordered" evidence="1">
    <location>
        <begin position="17"/>
        <end position="82"/>
    </location>
</feature>
<dbReference type="Gramene" id="GBG72514">
    <property type="protein sequence ID" value="GBG72514"/>
    <property type="gene ID" value="CBR_g12085"/>
</dbReference>
<reference evidence="2 3" key="1">
    <citation type="journal article" date="2018" name="Cell">
        <title>The Chara Genome: Secondary Complexity and Implications for Plant Terrestrialization.</title>
        <authorList>
            <person name="Nishiyama T."/>
            <person name="Sakayama H."/>
            <person name="Vries J.D."/>
            <person name="Buschmann H."/>
            <person name="Saint-Marcoux D."/>
            <person name="Ullrich K.K."/>
            <person name="Haas F.B."/>
            <person name="Vanderstraeten L."/>
            <person name="Becker D."/>
            <person name="Lang D."/>
            <person name="Vosolsobe S."/>
            <person name="Rombauts S."/>
            <person name="Wilhelmsson P.K.I."/>
            <person name="Janitza P."/>
            <person name="Kern R."/>
            <person name="Heyl A."/>
            <person name="Rumpler F."/>
            <person name="Villalobos L.I.A.C."/>
            <person name="Clay J.M."/>
            <person name="Skokan R."/>
            <person name="Toyoda A."/>
            <person name="Suzuki Y."/>
            <person name="Kagoshima H."/>
            <person name="Schijlen E."/>
            <person name="Tajeshwar N."/>
            <person name="Catarino B."/>
            <person name="Hetherington A.J."/>
            <person name="Saltykova A."/>
            <person name="Bonnot C."/>
            <person name="Breuninger H."/>
            <person name="Symeonidi A."/>
            <person name="Radhakrishnan G.V."/>
            <person name="Van Nieuwerburgh F."/>
            <person name="Deforce D."/>
            <person name="Chang C."/>
            <person name="Karol K.G."/>
            <person name="Hedrich R."/>
            <person name="Ulvskov P."/>
            <person name="Glockner G."/>
            <person name="Delwiche C.F."/>
            <person name="Petrasek J."/>
            <person name="Van de Peer Y."/>
            <person name="Friml J."/>
            <person name="Beilby M."/>
            <person name="Dolan L."/>
            <person name="Kohara Y."/>
            <person name="Sugano S."/>
            <person name="Fujiyama A."/>
            <person name="Delaux P.-M."/>
            <person name="Quint M."/>
            <person name="TheiBen G."/>
            <person name="Hagemann M."/>
            <person name="Harholt J."/>
            <person name="Dunand C."/>
            <person name="Zachgo S."/>
            <person name="Langdale J."/>
            <person name="Maumus F."/>
            <person name="Straeten D.V.D."/>
            <person name="Gould S.B."/>
            <person name="Rensing S.A."/>
        </authorList>
    </citation>
    <scope>NUCLEOTIDE SEQUENCE [LARGE SCALE GENOMIC DNA]</scope>
    <source>
        <strain evidence="2 3">S276</strain>
    </source>
</reference>
<sequence length="169" mass="19760">MRPFKWTRAEPKLSFHVAEEEDDDFHVGEQDRTSPRGRARSDFTTWENKIGLPRRRTRAEQTPTWQRKTRLPVEENRAKQNGPATWQYLTDRHNFHVTCQSVRTKRLSIERNGGGELKRLWEMAGMAGKTEWEEWRERRSGRNGGKDGVGGKAGKTELDMEGDEDVMQF</sequence>
<feature type="compositionally biased region" description="Basic and acidic residues" evidence="1">
    <location>
        <begin position="25"/>
        <end position="34"/>
    </location>
</feature>
<gene>
    <name evidence="2" type="ORF">CBR_g12085</name>
</gene>
<protein>
    <submittedName>
        <fullName evidence="2">Uncharacterized protein</fullName>
    </submittedName>
</protein>
<feature type="region of interest" description="Disordered" evidence="1">
    <location>
        <begin position="131"/>
        <end position="169"/>
    </location>
</feature>
<dbReference type="Proteomes" id="UP000265515">
    <property type="component" value="Unassembled WGS sequence"/>
</dbReference>
<evidence type="ECO:0000256" key="1">
    <source>
        <dbReference type="SAM" id="MobiDB-lite"/>
    </source>
</evidence>
<feature type="compositionally biased region" description="Acidic residues" evidence="1">
    <location>
        <begin position="159"/>
        <end position="169"/>
    </location>
</feature>
<feature type="compositionally biased region" description="Gly residues" evidence="1">
    <location>
        <begin position="142"/>
        <end position="153"/>
    </location>
</feature>